<evidence type="ECO:0000313" key="1">
    <source>
        <dbReference type="EMBL" id="ABF59688.1"/>
    </source>
</evidence>
<dbReference type="AlphaFoldDB" id="Q1G0U9"/>
<protein>
    <submittedName>
        <fullName evidence="1">Uncharacterized protein</fullName>
    </submittedName>
</protein>
<dbReference type="EMBL" id="DQ526025">
    <property type="protein sequence ID" value="ABF59688.1"/>
    <property type="molecule type" value="Genomic_DNA"/>
</dbReference>
<name>Q1G0U9_KLEPN</name>
<sequence>MITPSAPCCCNASESTAARWRTLTRRRVIQASTCV</sequence>
<proteinExistence type="predicted"/>
<organism evidence="1">
    <name type="scientific">Klebsiella pneumoniae</name>
    <dbReference type="NCBI Taxonomy" id="573"/>
    <lineage>
        <taxon>Bacteria</taxon>
        <taxon>Pseudomonadati</taxon>
        <taxon>Pseudomonadota</taxon>
        <taxon>Gammaproteobacteria</taxon>
        <taxon>Enterobacterales</taxon>
        <taxon>Enterobacteriaceae</taxon>
        <taxon>Klebsiella/Raoultella group</taxon>
        <taxon>Klebsiella</taxon>
        <taxon>Klebsiella pneumoniae complex</taxon>
    </lineage>
</organism>
<feature type="non-terminal residue" evidence="1">
    <location>
        <position position="35"/>
    </location>
</feature>
<accession>Q1G0U9</accession>
<reference evidence="1" key="1">
    <citation type="journal article" date="2006" name="Infect. Immun.">
        <title>Signature-tagged mutagenesis of Klebsiella pneumoniae to identify genes that influence biofilm formation on extracellular matrix material.</title>
        <authorList>
            <person name="Boddicker J.D."/>
            <person name="Anderson R.A."/>
            <person name="Jagnow J."/>
            <person name="Clegg S."/>
        </authorList>
    </citation>
    <scope>NUCLEOTIDE SEQUENCE</scope>
</reference>